<dbReference type="Proteomes" id="UP000756132">
    <property type="component" value="Chromosome 1"/>
</dbReference>
<dbReference type="Pfam" id="PF01501">
    <property type="entry name" value="Glyco_transf_8"/>
    <property type="match status" value="1"/>
</dbReference>
<dbReference type="InterPro" id="IPR029044">
    <property type="entry name" value="Nucleotide-diphossugar_trans"/>
</dbReference>
<reference evidence="1" key="1">
    <citation type="submission" date="2021-12" db="EMBL/GenBank/DDBJ databases">
        <authorList>
            <person name="Zaccaron A."/>
            <person name="Stergiopoulos I."/>
        </authorList>
    </citation>
    <scope>NUCLEOTIDE SEQUENCE</scope>
    <source>
        <strain evidence="1">Race5_Kim</strain>
    </source>
</reference>
<dbReference type="AlphaFoldDB" id="A0A9Q8P2H4"/>
<sequence length="349" mass="39712">MAGPDPNAPPADPLSRVWITLATRASYLPGLVLLIHTLYKHGSVHPIIVQYTKTLPKDCVECLEKLPKRYPLLRPQLVEPIALPQGLKPVATRFDDTLTKLRAFEPIDDPKVLQQLRLPKTPEHACFLDADIMIFKNPDDIFNIPRPSNNWIIAHHACVCNIDSDPWAPPEWTKENCACTPLVHPSALSGPVPSSPSAGARPTYQLLNSGVFVCSPSLKLWNQIEKFRVSDPRVANFTFPDQNFLDEFFRGKWVPMGWQYNALKTHRYWHAGAWRDGEVRCLHYIVDKPWEKRPGADGVAGYLGRDGETHSWWWREFDEFEGFKGEGGEVLEVVKRYMGRELNDIDGIK</sequence>
<dbReference type="EMBL" id="CP090163">
    <property type="protein sequence ID" value="UJO10948.1"/>
    <property type="molecule type" value="Genomic_DNA"/>
</dbReference>
<protein>
    <submittedName>
        <fullName evidence="1">Galactinol synthase 2</fullName>
    </submittedName>
</protein>
<keyword evidence="2" id="KW-1185">Reference proteome</keyword>
<dbReference type="KEGG" id="ffu:CLAFUR5_00493"/>
<gene>
    <name evidence="1" type="ORF">CLAFUR5_00493</name>
</gene>
<dbReference type="GO" id="GO:0016757">
    <property type="term" value="F:glycosyltransferase activity"/>
    <property type="evidence" value="ECO:0007669"/>
    <property type="project" value="InterPro"/>
</dbReference>
<proteinExistence type="predicted"/>
<dbReference type="InterPro" id="IPR050587">
    <property type="entry name" value="GNT1/Glycosyltrans_8"/>
</dbReference>
<dbReference type="GeneID" id="71980371"/>
<organism evidence="1 2">
    <name type="scientific">Passalora fulva</name>
    <name type="common">Tomato leaf mold</name>
    <name type="synonym">Cladosporium fulvum</name>
    <dbReference type="NCBI Taxonomy" id="5499"/>
    <lineage>
        <taxon>Eukaryota</taxon>
        <taxon>Fungi</taxon>
        <taxon>Dikarya</taxon>
        <taxon>Ascomycota</taxon>
        <taxon>Pezizomycotina</taxon>
        <taxon>Dothideomycetes</taxon>
        <taxon>Dothideomycetidae</taxon>
        <taxon>Mycosphaerellales</taxon>
        <taxon>Mycosphaerellaceae</taxon>
        <taxon>Fulvia</taxon>
    </lineage>
</organism>
<dbReference type="OrthoDB" id="2014201at2759"/>
<dbReference type="OMA" id="ADIMIFK"/>
<dbReference type="RefSeq" id="XP_047755314.1">
    <property type="nucleotide sequence ID" value="XM_047899641.1"/>
</dbReference>
<dbReference type="SUPFAM" id="SSF53448">
    <property type="entry name" value="Nucleotide-diphospho-sugar transferases"/>
    <property type="match status" value="1"/>
</dbReference>
<dbReference type="InterPro" id="IPR002495">
    <property type="entry name" value="Glyco_trans_8"/>
</dbReference>
<reference evidence="1" key="2">
    <citation type="journal article" date="2022" name="Microb. Genom.">
        <title>A chromosome-scale genome assembly of the tomato pathogen Cladosporium fulvum reveals a compartmentalized genome architecture and the presence of a dispensable chromosome.</title>
        <authorList>
            <person name="Zaccaron A.Z."/>
            <person name="Chen L.H."/>
            <person name="Samaras A."/>
            <person name="Stergiopoulos I."/>
        </authorList>
    </citation>
    <scope>NUCLEOTIDE SEQUENCE</scope>
    <source>
        <strain evidence="1">Race5_Kim</strain>
    </source>
</reference>
<accession>A0A9Q8P2H4</accession>
<dbReference type="Gene3D" id="3.90.550.10">
    <property type="entry name" value="Spore Coat Polysaccharide Biosynthesis Protein SpsA, Chain A"/>
    <property type="match status" value="1"/>
</dbReference>
<evidence type="ECO:0000313" key="2">
    <source>
        <dbReference type="Proteomes" id="UP000756132"/>
    </source>
</evidence>
<dbReference type="PANTHER" id="PTHR11183">
    <property type="entry name" value="GLYCOGENIN SUBFAMILY MEMBER"/>
    <property type="match status" value="1"/>
</dbReference>
<evidence type="ECO:0000313" key="1">
    <source>
        <dbReference type="EMBL" id="UJO10948.1"/>
    </source>
</evidence>
<name>A0A9Q8P2H4_PASFU</name>